<dbReference type="SUPFAM" id="SSF141673">
    <property type="entry name" value="MOSC N-terminal domain-like"/>
    <property type="match status" value="1"/>
</dbReference>
<reference evidence="3 4" key="1">
    <citation type="submission" date="2020-04" db="EMBL/GenBank/DDBJ databases">
        <authorList>
            <person name="Wallbank WR R."/>
            <person name="Pardo Diaz C."/>
            <person name="Kozak K."/>
            <person name="Martin S."/>
            <person name="Jiggins C."/>
            <person name="Moest M."/>
            <person name="Warren A I."/>
            <person name="Byers J.R.P. K."/>
            <person name="Montejo-Kovacevich G."/>
            <person name="Yen C E."/>
        </authorList>
    </citation>
    <scope>NUCLEOTIDE SEQUENCE [LARGE SCALE GENOMIC DNA]</scope>
</reference>
<dbReference type="Pfam" id="PF03473">
    <property type="entry name" value="MOSC"/>
    <property type="match status" value="1"/>
</dbReference>
<organism evidence="3 4">
    <name type="scientific">Arctia plantaginis</name>
    <name type="common">Wood tiger moth</name>
    <name type="synonym">Phalaena plantaginis</name>
    <dbReference type="NCBI Taxonomy" id="874455"/>
    <lineage>
        <taxon>Eukaryota</taxon>
        <taxon>Metazoa</taxon>
        <taxon>Ecdysozoa</taxon>
        <taxon>Arthropoda</taxon>
        <taxon>Hexapoda</taxon>
        <taxon>Insecta</taxon>
        <taxon>Pterygota</taxon>
        <taxon>Neoptera</taxon>
        <taxon>Endopterygota</taxon>
        <taxon>Lepidoptera</taxon>
        <taxon>Glossata</taxon>
        <taxon>Ditrysia</taxon>
        <taxon>Noctuoidea</taxon>
        <taxon>Erebidae</taxon>
        <taxon>Arctiinae</taxon>
        <taxon>Arctia</taxon>
    </lineage>
</organism>
<dbReference type="PANTHER" id="PTHR14237:SF19">
    <property type="entry name" value="MITOCHONDRIAL AMIDOXIME REDUCING COMPONENT 1"/>
    <property type="match status" value="1"/>
</dbReference>
<dbReference type="Pfam" id="PF03476">
    <property type="entry name" value="MOSC_N"/>
    <property type="match status" value="1"/>
</dbReference>
<evidence type="ECO:0000313" key="3">
    <source>
        <dbReference type="EMBL" id="CAB3248929.1"/>
    </source>
</evidence>
<keyword evidence="1" id="KW-1133">Transmembrane helix</keyword>
<dbReference type="Proteomes" id="UP000494256">
    <property type="component" value="Unassembled WGS sequence"/>
</dbReference>
<dbReference type="EMBL" id="CADEBD010000344">
    <property type="protein sequence ID" value="CAB3248929.1"/>
    <property type="molecule type" value="Genomic_DNA"/>
</dbReference>
<name>A0A8S1AVA6_ARCPL</name>
<keyword evidence="1" id="KW-0812">Transmembrane</keyword>
<protein>
    <recommendedName>
        <fullName evidence="2">MOSC domain-containing protein</fullName>
    </recommendedName>
</protein>
<dbReference type="AlphaFoldDB" id="A0A8S1AVA6"/>
<evidence type="ECO:0000313" key="4">
    <source>
        <dbReference type="Proteomes" id="UP000494256"/>
    </source>
</evidence>
<dbReference type="GO" id="GO:0030170">
    <property type="term" value="F:pyridoxal phosphate binding"/>
    <property type="evidence" value="ECO:0007669"/>
    <property type="project" value="InterPro"/>
</dbReference>
<proteinExistence type="predicted"/>
<dbReference type="PANTHER" id="PTHR14237">
    <property type="entry name" value="MOLYBDOPTERIN COFACTOR SULFURASE MOSC"/>
    <property type="match status" value="1"/>
</dbReference>
<comment type="caution">
    <text evidence="3">The sequence shown here is derived from an EMBL/GenBank/DDBJ whole genome shotgun (WGS) entry which is preliminary data.</text>
</comment>
<dbReference type="PROSITE" id="PS51340">
    <property type="entry name" value="MOSC"/>
    <property type="match status" value="1"/>
</dbReference>
<gene>
    <name evidence="3" type="ORF">APLA_LOCUS12581</name>
</gene>
<accession>A0A8S1AVA6</accession>
<evidence type="ECO:0000259" key="2">
    <source>
        <dbReference type="PROSITE" id="PS51340"/>
    </source>
</evidence>
<keyword evidence="1" id="KW-0472">Membrane</keyword>
<evidence type="ECO:0000256" key="1">
    <source>
        <dbReference type="SAM" id="Phobius"/>
    </source>
</evidence>
<feature type="domain" description="MOSC" evidence="2">
    <location>
        <begin position="160"/>
        <end position="331"/>
    </location>
</feature>
<dbReference type="InterPro" id="IPR005302">
    <property type="entry name" value="MoCF_Sase_C"/>
</dbReference>
<dbReference type="OrthoDB" id="7042322at2759"/>
<dbReference type="InterPro" id="IPR005303">
    <property type="entry name" value="MOCOS_middle"/>
</dbReference>
<feature type="transmembrane region" description="Helical" evidence="1">
    <location>
        <begin position="6"/>
        <end position="26"/>
    </location>
</feature>
<sequence length="336" mass="38529">MQISHYHIATVSTVGLIGSFYVYYLYKEKFKKRINLAQEWVHIGHLKQMYAYPIKSCAPILLNQAECSPMGLRNGWIRDRVLMVVDAGNNTFVTAKVYPELLKVKTSLKRALLKLEHPDMETIEVNLAEVVVTQQPYQIAIWNTPMPIYDCGQQVNKWFTKCLNAKEKKFRLIYYGSERNESRVGMRQMFNKCIKPRPGEVVYNIINEASVDELNTRLKSIKVSEANFRPMFLLSGAKPYDEENWKYVKVGENIFEIIKPSTRCVSTAIDPETGMHITNMEPANLLKSRRGCADPEMRKLIGDLPCMGVQMVLRSHPGGGPISVNDPIYVTYKLMH</sequence>
<dbReference type="GO" id="GO:0003824">
    <property type="term" value="F:catalytic activity"/>
    <property type="evidence" value="ECO:0007669"/>
    <property type="project" value="InterPro"/>
</dbReference>
<dbReference type="GO" id="GO:0030151">
    <property type="term" value="F:molybdenum ion binding"/>
    <property type="evidence" value="ECO:0007669"/>
    <property type="project" value="InterPro"/>
</dbReference>